<dbReference type="Proteomes" id="UP000224076">
    <property type="component" value="Unassembled WGS sequence"/>
</dbReference>
<name>A0A2B0U2P5_BACCE</name>
<dbReference type="PANTHER" id="PTHR41271">
    <property type="entry name" value="DUF402 DOMAIN-CONTAINING PROTEIN"/>
    <property type="match status" value="1"/>
</dbReference>
<reference evidence="2 3" key="1">
    <citation type="submission" date="2017-09" db="EMBL/GenBank/DDBJ databases">
        <title>Large-scale bioinformatics analysis of Bacillus genomes uncovers conserved roles of natural products in bacterial physiology.</title>
        <authorList>
            <consortium name="Agbiome Team Llc"/>
            <person name="Bleich R.M."/>
            <person name="Grubbs K.J."/>
            <person name="Santa Maria K.C."/>
            <person name="Allen S.E."/>
            <person name="Farag S."/>
            <person name="Shank E.A."/>
            <person name="Bowers A."/>
        </authorList>
    </citation>
    <scope>NUCLEOTIDE SEQUENCE [LARGE SCALE GENOMIC DNA]</scope>
    <source>
        <strain evidence="2 3">AFS061806</strain>
    </source>
</reference>
<dbReference type="Gene3D" id="2.40.380.10">
    <property type="entry name" value="FomD-like"/>
    <property type="match status" value="1"/>
</dbReference>
<dbReference type="InterPro" id="IPR007295">
    <property type="entry name" value="DUF402"/>
</dbReference>
<dbReference type="EMBL" id="NVDG01000025">
    <property type="protein sequence ID" value="PFU41879.1"/>
    <property type="molecule type" value="Genomic_DNA"/>
</dbReference>
<evidence type="ECO:0000259" key="1">
    <source>
        <dbReference type="Pfam" id="PF04167"/>
    </source>
</evidence>
<feature type="domain" description="DUF402" evidence="1">
    <location>
        <begin position="55"/>
        <end position="135"/>
    </location>
</feature>
<dbReference type="SUPFAM" id="SSF159234">
    <property type="entry name" value="FomD-like"/>
    <property type="match status" value="1"/>
</dbReference>
<proteinExistence type="predicted"/>
<dbReference type="PANTHER" id="PTHR41271:SF1">
    <property type="entry name" value="DUF402 DOMAIN-CONTAINING PROTEIN"/>
    <property type="match status" value="1"/>
</dbReference>
<sequence length="175" mass="20687">MNYLRTPRIEIIERKIRYDATTVDHVCLLVEAQQGKIVLFHEVQYSFTMTANETQLTIPKGSYTTAYYWENCPYNLYIWRDSAGQYLGSYFNIVKKTYITNELVSFEDLIMDIMVLPNGEYFILDEEELPEPLDQFENGYVKEALNVLTDTIYDFLPQMVVETEILFKQKEFFST</sequence>
<comment type="caution">
    <text evidence="2">The sequence shown here is derived from an EMBL/GenBank/DDBJ whole genome shotgun (WGS) entry which is preliminary data.</text>
</comment>
<dbReference type="InterPro" id="IPR035930">
    <property type="entry name" value="FomD-like_sf"/>
</dbReference>
<dbReference type="RefSeq" id="WP_098498466.1">
    <property type="nucleotide sequence ID" value="NZ_NUXC01000007.1"/>
</dbReference>
<protein>
    <submittedName>
        <fullName evidence="2">DUF402 domain-containing protein</fullName>
    </submittedName>
</protein>
<gene>
    <name evidence="2" type="ORF">COK86_14490</name>
</gene>
<dbReference type="Pfam" id="PF04167">
    <property type="entry name" value="DUF402"/>
    <property type="match status" value="1"/>
</dbReference>
<dbReference type="AlphaFoldDB" id="A0A2B0U2P5"/>
<accession>A0A2B0U2P5</accession>
<organism evidence="2 3">
    <name type="scientific">Bacillus cereus</name>
    <dbReference type="NCBI Taxonomy" id="1396"/>
    <lineage>
        <taxon>Bacteria</taxon>
        <taxon>Bacillati</taxon>
        <taxon>Bacillota</taxon>
        <taxon>Bacilli</taxon>
        <taxon>Bacillales</taxon>
        <taxon>Bacillaceae</taxon>
        <taxon>Bacillus</taxon>
        <taxon>Bacillus cereus group</taxon>
    </lineage>
</organism>
<evidence type="ECO:0000313" key="3">
    <source>
        <dbReference type="Proteomes" id="UP000224076"/>
    </source>
</evidence>
<evidence type="ECO:0000313" key="2">
    <source>
        <dbReference type="EMBL" id="PFU41879.1"/>
    </source>
</evidence>